<dbReference type="OrthoDB" id="4526763at2759"/>
<feature type="compositionally biased region" description="Low complexity" evidence="1">
    <location>
        <begin position="296"/>
        <end position="305"/>
    </location>
</feature>
<organism evidence="2 3">
    <name type="scientific">Emericella nidulans (strain FGSC A4 / ATCC 38163 / CBS 112.46 / NRRL 194 / M139)</name>
    <name type="common">Aspergillus nidulans</name>
    <dbReference type="NCBI Taxonomy" id="227321"/>
    <lineage>
        <taxon>Eukaryota</taxon>
        <taxon>Fungi</taxon>
        <taxon>Dikarya</taxon>
        <taxon>Ascomycota</taxon>
        <taxon>Pezizomycotina</taxon>
        <taxon>Eurotiomycetes</taxon>
        <taxon>Eurotiomycetidae</taxon>
        <taxon>Eurotiales</taxon>
        <taxon>Aspergillaceae</taxon>
        <taxon>Aspergillus</taxon>
        <taxon>Aspergillus subgen. Nidulantes</taxon>
    </lineage>
</organism>
<reference evidence="3" key="2">
    <citation type="journal article" date="2009" name="Fungal Genet. Biol.">
        <title>The 2008 update of the Aspergillus nidulans genome annotation: a community effort.</title>
        <authorList>
            <person name="Wortman J.R."/>
            <person name="Gilsenan J.M."/>
            <person name="Joardar V."/>
            <person name="Deegan J."/>
            <person name="Clutterbuck J."/>
            <person name="Andersen M.R."/>
            <person name="Archer D."/>
            <person name="Bencina M."/>
            <person name="Braus G."/>
            <person name="Coutinho P."/>
            <person name="von Dohren H."/>
            <person name="Doonan J."/>
            <person name="Driessen A.J."/>
            <person name="Durek P."/>
            <person name="Espeso E."/>
            <person name="Fekete E."/>
            <person name="Flipphi M."/>
            <person name="Estrada C.G."/>
            <person name="Geysens S."/>
            <person name="Goldman G."/>
            <person name="de Groot P.W."/>
            <person name="Hansen K."/>
            <person name="Harris S.D."/>
            <person name="Heinekamp T."/>
            <person name="Helmstaedt K."/>
            <person name="Henrissat B."/>
            <person name="Hofmann G."/>
            <person name="Homan T."/>
            <person name="Horio T."/>
            <person name="Horiuchi H."/>
            <person name="James S."/>
            <person name="Jones M."/>
            <person name="Karaffa L."/>
            <person name="Karanyi Z."/>
            <person name="Kato M."/>
            <person name="Keller N."/>
            <person name="Kelly D.E."/>
            <person name="Kiel J.A."/>
            <person name="Kim J.M."/>
            <person name="van der Klei I.J."/>
            <person name="Klis F.M."/>
            <person name="Kovalchuk A."/>
            <person name="Krasevec N."/>
            <person name="Kubicek C.P."/>
            <person name="Liu B."/>
            <person name="Maccabe A."/>
            <person name="Meyer V."/>
            <person name="Mirabito P."/>
            <person name="Miskei M."/>
            <person name="Mos M."/>
            <person name="Mullins J."/>
            <person name="Nelson D.R."/>
            <person name="Nielsen J."/>
            <person name="Oakley B.R."/>
            <person name="Osmani S.A."/>
            <person name="Pakula T."/>
            <person name="Paszewski A."/>
            <person name="Paulsen I."/>
            <person name="Pilsyk S."/>
            <person name="Pocsi I."/>
            <person name="Punt P.J."/>
            <person name="Ram A.F."/>
            <person name="Ren Q."/>
            <person name="Robellet X."/>
            <person name="Robson G."/>
            <person name="Seiboth B."/>
            <person name="van Solingen P."/>
            <person name="Specht T."/>
            <person name="Sun J."/>
            <person name="Taheri-Talesh N."/>
            <person name="Takeshita N."/>
            <person name="Ussery D."/>
            <person name="vanKuyk P.A."/>
            <person name="Visser H."/>
            <person name="van de Vondervoort P.J."/>
            <person name="de Vries R.P."/>
            <person name="Walton J."/>
            <person name="Xiang X."/>
            <person name="Xiong Y."/>
            <person name="Zeng A.P."/>
            <person name="Brandt B.W."/>
            <person name="Cornell M.J."/>
            <person name="van den Hondel C.A."/>
            <person name="Visser J."/>
            <person name="Oliver S.G."/>
            <person name="Turner G."/>
        </authorList>
    </citation>
    <scope>GENOME REANNOTATION</scope>
    <source>
        <strain evidence="3">FGSC A4 / ATCC 38163 / CBS 112.46 / NRRL 194 / M139</strain>
    </source>
</reference>
<evidence type="ECO:0000313" key="3">
    <source>
        <dbReference type="Proteomes" id="UP000000560"/>
    </source>
</evidence>
<accession>C8V6I2</accession>
<evidence type="ECO:0000256" key="1">
    <source>
        <dbReference type="SAM" id="MobiDB-lite"/>
    </source>
</evidence>
<proteinExistence type="predicted"/>
<dbReference type="RefSeq" id="XP_661454.1">
    <property type="nucleotide sequence ID" value="XM_656362.1"/>
</dbReference>
<gene>
    <name evidence="2" type="ORF">ANIA_03850</name>
</gene>
<dbReference type="eggNOG" id="ENOG502RNQC">
    <property type="taxonomic scope" value="Eukaryota"/>
</dbReference>
<dbReference type="InParanoid" id="Q5B6I0"/>
<reference evidence="3" key="1">
    <citation type="journal article" date="2005" name="Nature">
        <title>Sequencing of Aspergillus nidulans and comparative analysis with A. fumigatus and A. oryzae.</title>
        <authorList>
            <person name="Galagan J.E."/>
            <person name="Calvo S.E."/>
            <person name="Cuomo C."/>
            <person name="Ma L.J."/>
            <person name="Wortman J.R."/>
            <person name="Batzoglou S."/>
            <person name="Lee S.I."/>
            <person name="Basturkmen M."/>
            <person name="Spevak C.C."/>
            <person name="Clutterbuck J."/>
            <person name="Kapitonov V."/>
            <person name="Jurka J."/>
            <person name="Scazzocchio C."/>
            <person name="Farman M."/>
            <person name="Butler J."/>
            <person name="Purcell S."/>
            <person name="Harris S."/>
            <person name="Braus G.H."/>
            <person name="Draht O."/>
            <person name="Busch S."/>
            <person name="D'Enfert C."/>
            <person name="Bouchier C."/>
            <person name="Goldman G.H."/>
            <person name="Bell-Pedersen D."/>
            <person name="Griffiths-Jones S."/>
            <person name="Doonan J.H."/>
            <person name="Yu J."/>
            <person name="Vienken K."/>
            <person name="Pain A."/>
            <person name="Freitag M."/>
            <person name="Selker E.U."/>
            <person name="Archer D.B."/>
            <person name="Penalva M.A."/>
            <person name="Oakley B.R."/>
            <person name="Momany M."/>
            <person name="Tanaka T."/>
            <person name="Kumagai T."/>
            <person name="Asai K."/>
            <person name="Machida M."/>
            <person name="Nierman W.C."/>
            <person name="Denning D.W."/>
            <person name="Caddick M."/>
            <person name="Hynes M."/>
            <person name="Paoletti M."/>
            <person name="Fischer R."/>
            <person name="Miller B."/>
            <person name="Dyer P."/>
            <person name="Sachs M.S."/>
            <person name="Osmani S.A."/>
            <person name="Birren B.W."/>
        </authorList>
    </citation>
    <scope>NUCLEOTIDE SEQUENCE [LARGE SCALE GENOMIC DNA]</scope>
    <source>
        <strain evidence="3">FGSC A4 / ATCC 38163 / CBS 112.46 / NRRL 194 / M139</strain>
    </source>
</reference>
<keyword evidence="3" id="KW-1185">Reference proteome</keyword>
<dbReference type="HOGENOM" id="CLU_765101_0_0_1"/>
<dbReference type="EMBL" id="BN001302">
    <property type="protein sequence ID" value="CBF75244.1"/>
    <property type="molecule type" value="Genomic_DNA"/>
</dbReference>
<protein>
    <submittedName>
        <fullName evidence="2">Uncharacterized protein</fullName>
    </submittedName>
</protein>
<dbReference type="GeneID" id="2873271"/>
<accession>Q5B6I0</accession>
<feature type="region of interest" description="Disordered" evidence="1">
    <location>
        <begin position="296"/>
        <end position="315"/>
    </location>
</feature>
<name>Q5B6I0_EMENI</name>
<sequence length="362" mass="41391">MYFHRPPVWRYSSFQDGSLSPEMSEDLNNSDRDIDEDLWMGSLRLVDHQKTDAAPYVILEDSDSDKEIPLLDPTLPEESTFFECRPFETRTDPFHQKKPIFCTRLQSYKDIRLGLGEQWVIQEGSLVIGIDPEYTIFVSHQRRMDEFDIAEGSLYVVCSLYADLWALCAEVSFSPSSSGDNPLRLAFLPLCAITLAPNYSAFVQRSTQGIQYFGSREEKYPGNGLAVIPPRRSHSLTASKQIFQGLDDPMTLSHVVRGVLQVLTPRKTDEDFVPLDSTLEPIFSPLTGKRRLLRRIGSGRSTSRSQDGANQQTKRKYDYDLNSSLASLCDKFYSKSEGWRRLRRRRISSPRASRKLKLLLKV</sequence>
<dbReference type="Proteomes" id="UP000000560">
    <property type="component" value="Chromosome II"/>
</dbReference>
<dbReference type="KEGG" id="ani:ANIA_03850"/>
<evidence type="ECO:0000313" key="2">
    <source>
        <dbReference type="EMBL" id="CBF75244.1"/>
    </source>
</evidence>
<dbReference type="AlphaFoldDB" id="Q5B6I0"/>